<keyword evidence="6" id="KW-0226">DNA condensation</keyword>
<evidence type="ECO:0000256" key="4">
    <source>
        <dbReference type="ARBA" id="ARBA00022618"/>
    </source>
</evidence>
<keyword evidence="5" id="KW-0498">Mitosis</keyword>
<dbReference type="PANTHER" id="PTHR14418">
    <property type="entry name" value="CONDENSIN COMPLEX SUBUNIT 3-RELATED"/>
    <property type="match status" value="1"/>
</dbReference>
<dbReference type="GO" id="GO:0051301">
    <property type="term" value="P:cell division"/>
    <property type="evidence" value="ECO:0007669"/>
    <property type="project" value="UniProtKB-KW"/>
</dbReference>
<reference evidence="10 11" key="1">
    <citation type="submission" date="2019-07" db="EMBL/GenBank/DDBJ databases">
        <title>De Novo Assembly of kiwifruit Actinidia rufa.</title>
        <authorList>
            <person name="Sugita-Konishi S."/>
            <person name="Sato K."/>
            <person name="Mori E."/>
            <person name="Abe Y."/>
            <person name="Kisaki G."/>
            <person name="Hamano K."/>
            <person name="Suezawa K."/>
            <person name="Otani M."/>
            <person name="Fukuda T."/>
            <person name="Manabe T."/>
            <person name="Gomi K."/>
            <person name="Tabuchi M."/>
            <person name="Akimitsu K."/>
            <person name="Kataoka I."/>
        </authorList>
    </citation>
    <scope>NUCLEOTIDE SEQUENCE [LARGE SCALE GENOMIC DNA]</scope>
    <source>
        <strain evidence="11">cv. Fuchu</strain>
    </source>
</reference>
<evidence type="ECO:0000313" key="10">
    <source>
        <dbReference type="EMBL" id="GFY87641.1"/>
    </source>
</evidence>
<feature type="domain" description="Nuclear condensin complex subunit 3 C-terminal" evidence="9">
    <location>
        <begin position="502"/>
        <end position="820"/>
    </location>
</feature>
<dbReference type="InterPro" id="IPR016024">
    <property type="entry name" value="ARM-type_fold"/>
</dbReference>
<feature type="region of interest" description="Disordered" evidence="8">
    <location>
        <begin position="890"/>
        <end position="982"/>
    </location>
</feature>
<feature type="compositionally biased region" description="Polar residues" evidence="8">
    <location>
        <begin position="926"/>
        <end position="955"/>
    </location>
</feature>
<dbReference type="OrthoDB" id="27187at2759"/>
<evidence type="ECO:0000256" key="8">
    <source>
        <dbReference type="SAM" id="MobiDB-lite"/>
    </source>
</evidence>
<dbReference type="GO" id="GO:0000793">
    <property type="term" value="C:condensed chromosome"/>
    <property type="evidence" value="ECO:0007669"/>
    <property type="project" value="TreeGrafter"/>
</dbReference>
<keyword evidence="3" id="KW-0158">Chromosome</keyword>
<evidence type="ECO:0000259" key="9">
    <source>
        <dbReference type="Pfam" id="PF12719"/>
    </source>
</evidence>
<name>A0A7J0EMD2_9ERIC</name>
<evidence type="ECO:0000256" key="1">
    <source>
        <dbReference type="ARBA" id="ARBA00004286"/>
    </source>
</evidence>
<proteinExistence type="inferred from homology"/>
<comment type="subcellular location">
    <subcellularLocation>
        <location evidence="1">Chromosome</location>
    </subcellularLocation>
</comment>
<accession>A0A7J0EMD2</accession>
<protein>
    <submittedName>
        <fullName evidence="10">ARM repeat superfamily protein</fullName>
    </submittedName>
</protein>
<dbReference type="PANTHER" id="PTHR14418:SF5">
    <property type="entry name" value="CONDENSIN COMPLEX SUBUNIT 3"/>
    <property type="match status" value="1"/>
</dbReference>
<keyword evidence="4" id="KW-0132">Cell division</keyword>
<dbReference type="InterPro" id="IPR011989">
    <property type="entry name" value="ARM-like"/>
</dbReference>
<organism evidence="10 11">
    <name type="scientific">Actinidia rufa</name>
    <dbReference type="NCBI Taxonomy" id="165716"/>
    <lineage>
        <taxon>Eukaryota</taxon>
        <taxon>Viridiplantae</taxon>
        <taxon>Streptophyta</taxon>
        <taxon>Embryophyta</taxon>
        <taxon>Tracheophyta</taxon>
        <taxon>Spermatophyta</taxon>
        <taxon>Magnoliopsida</taxon>
        <taxon>eudicotyledons</taxon>
        <taxon>Gunneridae</taxon>
        <taxon>Pentapetalae</taxon>
        <taxon>asterids</taxon>
        <taxon>Ericales</taxon>
        <taxon>Actinidiaceae</taxon>
        <taxon>Actinidia</taxon>
    </lineage>
</organism>
<gene>
    <name evidence="10" type="ORF">Acr_05g0012800</name>
</gene>
<comment type="caution">
    <text evidence="10">The sequence shown here is derived from an EMBL/GenBank/DDBJ whole genome shotgun (WGS) entry which is preliminary data.</text>
</comment>
<dbReference type="GO" id="GO:0007076">
    <property type="term" value="P:mitotic chromosome condensation"/>
    <property type="evidence" value="ECO:0007669"/>
    <property type="project" value="InterPro"/>
</dbReference>
<sequence length="982" mass="108920">MAINTEHEEEKRLMQKIARVLDEARASNATHIRKLKDLSALRSSSPVRFFSAFSKTLTPLFNLGRRTAFAERTVRFAAVFAATPDAKNASVSDSFLAAFLRFLLVAAAAANKTARFRACQIISEIIMGLPDDADVSDEIWDEVIECMKLREADKVPVIRTFAVRSLSRFVNDSENGDILDLLLDALPLEQNAEVRKTIILALPPSNATSVAIINCTLDVSESVRKAVYCILASKFPLQSLRTIILHRGLADRSATVKKECLKLLKDDWLVRYCNGDPIELLKYLDVETYESVGESVMEALLKSGAAKVQDSHRNCTSSIQLMEAEVALYWRTVCRHLQTEAQAKCSDAAATMGTEAAVYASEATDSNDLLERILPATVSEYIDLVKAHLLAGPNYRFASRQLLLLGAMLDFSDVTNRKIGSSFVQELLQRPLEHEVDEHGNKVVIGDGINVGGERDWADAVSQLARRVHAASGEFEEVVLGVLQELVRPCRERTADFMQWMHCLAVTGLLLENTKSFRWMQGKSIEPDELLHSLLLPAAKHVHFDVQRVATRCLGLFGLLQRKPGDELVKQLRISLVKGPSQISTMASKALFDLALWHGPQEVDKAMGQSLSSQLRDPATVPCPIEVSHANADENEAVQAVLGEGFAKILLLSENYPIIPASSHPLLLAKIIELYFSDDTKELQRLRQCLSVFFEHYPSLSITHKAIMRSIWPGINGNAGGSPLMISNMRKRAVQASRFMLQMMQAPLYAKETGTTDENGSKDFPEAVDGSVHPLHDFENGEEGLAIRIVAEVANFHDKKKAAEKSYAAALCRILVLLHFRVSEQKAIKLMRRLLNRVADSIPAEKELVKELKRMAERLKAVDEHPDQDLSLDEANDILGRLELDLNVDLDGSTEIPPTPAPRSSRPNRPKRRARHEESSSDDEISPTSVVPINPGLRSTRSQRASKTTALSKMTANRAVKISDDIDEEDKSSEVTSEEDSC</sequence>
<dbReference type="InterPro" id="IPR025977">
    <property type="entry name" value="Cnd3_C"/>
</dbReference>
<comment type="similarity">
    <text evidence="2">Belongs to the CND3 (condensin subunit 3) family.</text>
</comment>
<dbReference type="InterPro" id="IPR027165">
    <property type="entry name" value="CND3"/>
</dbReference>
<dbReference type="Pfam" id="PF12719">
    <property type="entry name" value="Cnd3"/>
    <property type="match status" value="1"/>
</dbReference>
<evidence type="ECO:0000313" key="11">
    <source>
        <dbReference type="Proteomes" id="UP000585474"/>
    </source>
</evidence>
<evidence type="ECO:0000256" key="5">
    <source>
        <dbReference type="ARBA" id="ARBA00022776"/>
    </source>
</evidence>
<dbReference type="GO" id="GO:0000796">
    <property type="term" value="C:condensin complex"/>
    <property type="evidence" value="ECO:0007669"/>
    <property type="project" value="InterPro"/>
</dbReference>
<dbReference type="AlphaFoldDB" id="A0A7J0EMD2"/>
<evidence type="ECO:0000256" key="6">
    <source>
        <dbReference type="ARBA" id="ARBA00023067"/>
    </source>
</evidence>
<evidence type="ECO:0000256" key="3">
    <source>
        <dbReference type="ARBA" id="ARBA00022454"/>
    </source>
</evidence>
<dbReference type="SUPFAM" id="SSF48371">
    <property type="entry name" value="ARM repeat"/>
    <property type="match status" value="1"/>
</dbReference>
<dbReference type="EMBL" id="BJWL01000005">
    <property type="protein sequence ID" value="GFY87641.1"/>
    <property type="molecule type" value="Genomic_DNA"/>
</dbReference>
<keyword evidence="11" id="KW-1185">Reference proteome</keyword>
<evidence type="ECO:0000256" key="7">
    <source>
        <dbReference type="ARBA" id="ARBA00023306"/>
    </source>
</evidence>
<dbReference type="Gene3D" id="1.25.10.10">
    <property type="entry name" value="Leucine-rich Repeat Variant"/>
    <property type="match status" value="1"/>
</dbReference>
<keyword evidence="7" id="KW-0131">Cell cycle</keyword>
<evidence type="ECO:0000256" key="2">
    <source>
        <dbReference type="ARBA" id="ARBA00006533"/>
    </source>
</evidence>
<dbReference type="Proteomes" id="UP000585474">
    <property type="component" value="Unassembled WGS sequence"/>
</dbReference>
<feature type="compositionally biased region" description="Acidic residues" evidence="8">
    <location>
        <begin position="965"/>
        <end position="982"/>
    </location>
</feature>